<organism evidence="1 2">
    <name type="scientific">Eumeta variegata</name>
    <name type="common">Bagworm moth</name>
    <name type="synonym">Eumeta japonica</name>
    <dbReference type="NCBI Taxonomy" id="151549"/>
    <lineage>
        <taxon>Eukaryota</taxon>
        <taxon>Metazoa</taxon>
        <taxon>Ecdysozoa</taxon>
        <taxon>Arthropoda</taxon>
        <taxon>Hexapoda</taxon>
        <taxon>Insecta</taxon>
        <taxon>Pterygota</taxon>
        <taxon>Neoptera</taxon>
        <taxon>Endopterygota</taxon>
        <taxon>Lepidoptera</taxon>
        <taxon>Glossata</taxon>
        <taxon>Ditrysia</taxon>
        <taxon>Tineoidea</taxon>
        <taxon>Psychidae</taxon>
        <taxon>Oiketicinae</taxon>
        <taxon>Eumeta</taxon>
    </lineage>
</organism>
<dbReference type="OrthoDB" id="7490514at2759"/>
<dbReference type="EMBL" id="BGZK01000758">
    <property type="protein sequence ID" value="GBP59314.1"/>
    <property type="molecule type" value="Genomic_DNA"/>
</dbReference>
<keyword evidence="2" id="KW-1185">Reference proteome</keyword>
<evidence type="ECO:0000313" key="1">
    <source>
        <dbReference type="EMBL" id="GBP59314.1"/>
    </source>
</evidence>
<dbReference type="AlphaFoldDB" id="A0A4C1XAB0"/>
<protein>
    <submittedName>
        <fullName evidence="1">Uncharacterized protein</fullName>
    </submittedName>
</protein>
<reference evidence="1 2" key="1">
    <citation type="journal article" date="2019" name="Commun. Biol.">
        <title>The bagworm genome reveals a unique fibroin gene that provides high tensile strength.</title>
        <authorList>
            <person name="Kono N."/>
            <person name="Nakamura H."/>
            <person name="Ohtoshi R."/>
            <person name="Tomita M."/>
            <person name="Numata K."/>
            <person name="Arakawa K."/>
        </authorList>
    </citation>
    <scope>NUCLEOTIDE SEQUENCE [LARGE SCALE GENOMIC DNA]</scope>
</reference>
<dbReference type="Gene3D" id="1.20.5.340">
    <property type="match status" value="1"/>
</dbReference>
<evidence type="ECO:0000313" key="2">
    <source>
        <dbReference type="Proteomes" id="UP000299102"/>
    </source>
</evidence>
<accession>A0A4C1XAB0</accession>
<proteinExistence type="predicted"/>
<name>A0A4C1XAB0_EUMVA</name>
<comment type="caution">
    <text evidence="1">The sequence shown here is derived from an EMBL/GenBank/DDBJ whole genome shotgun (WGS) entry which is preliminary data.</text>
</comment>
<sequence length="159" mass="17552">MTADHKVKWQCEKCINKSHEKDKCSIENFSFVNVTQRNRSNQSGASAPPLSSMGADVSVDLVIEMRLLQAEMISVRAEMQEVRSVILSLTSAVGACNSRISDLATRMEAIESRQCQQVTNDVLALEGTITGLQSELNDRVQDMLCNDCISDSATIFLFC</sequence>
<dbReference type="Proteomes" id="UP000299102">
    <property type="component" value="Unassembled WGS sequence"/>
</dbReference>
<gene>
    <name evidence="1" type="ORF">EVAR_40699_1</name>
</gene>